<name>A0ABR4JVL4_9EURO</name>
<evidence type="ECO:0000256" key="4">
    <source>
        <dbReference type="ARBA" id="ARBA00023242"/>
    </source>
</evidence>
<dbReference type="InterPro" id="IPR036864">
    <property type="entry name" value="Zn2-C6_fun-type_DNA-bd_sf"/>
</dbReference>
<dbReference type="Pfam" id="PF00172">
    <property type="entry name" value="Zn_clus"/>
    <property type="match status" value="1"/>
</dbReference>
<accession>A0ABR4JVL4</accession>
<dbReference type="Gene3D" id="4.10.240.10">
    <property type="entry name" value="Zn(2)-C6 fungal-type DNA-binding domain"/>
    <property type="match status" value="1"/>
</dbReference>
<feature type="domain" description="Zn(2)-C6 fungal-type" evidence="5">
    <location>
        <begin position="10"/>
        <end position="38"/>
    </location>
</feature>
<organism evidence="6 7">
    <name type="scientific">Aspergillus pseudodeflectus</name>
    <dbReference type="NCBI Taxonomy" id="176178"/>
    <lineage>
        <taxon>Eukaryota</taxon>
        <taxon>Fungi</taxon>
        <taxon>Dikarya</taxon>
        <taxon>Ascomycota</taxon>
        <taxon>Pezizomycotina</taxon>
        <taxon>Eurotiomycetes</taxon>
        <taxon>Eurotiomycetidae</taxon>
        <taxon>Eurotiales</taxon>
        <taxon>Aspergillaceae</taxon>
        <taxon>Aspergillus</taxon>
        <taxon>Aspergillus subgen. Nidulantes</taxon>
    </lineage>
</organism>
<dbReference type="InterPro" id="IPR053178">
    <property type="entry name" value="Osmoadaptation_assoc"/>
</dbReference>
<dbReference type="EMBL" id="JBFXLR010000043">
    <property type="protein sequence ID" value="KAL2844024.1"/>
    <property type="molecule type" value="Genomic_DNA"/>
</dbReference>
<evidence type="ECO:0000256" key="2">
    <source>
        <dbReference type="ARBA" id="ARBA00023125"/>
    </source>
</evidence>
<keyword evidence="1" id="KW-0805">Transcription regulation</keyword>
<dbReference type="PANTHER" id="PTHR38111:SF11">
    <property type="entry name" value="TRANSCRIPTION FACTOR DOMAIN-CONTAINING PROTEIN-RELATED"/>
    <property type="match status" value="1"/>
</dbReference>
<dbReference type="SMART" id="SM00066">
    <property type="entry name" value="GAL4"/>
    <property type="match status" value="1"/>
</dbReference>
<evidence type="ECO:0000256" key="1">
    <source>
        <dbReference type="ARBA" id="ARBA00023015"/>
    </source>
</evidence>
<evidence type="ECO:0000259" key="5">
    <source>
        <dbReference type="PROSITE" id="PS50048"/>
    </source>
</evidence>
<sequence>MVGVPGKDGPCTTCHRRKKRCDKKTPFCSQCVAAGLLCEGYTRHHSVWLNSTDGENRTYAKSARVVSGQTLVRSVITTITLHESLARVAREDRYVGLYLAAFLPNGRLFSAQASHISSAGWLRHLDALCRSEKTLRLITLAHGLSMLATRDHDSQLRLKGFEAHRMALHQMHIALHDPQRATGDGILAAVRLFRFYEILYGADNLDGTPNEDKNPTQQVNGYYAHTDGEMALFMNRGCHRKWSQAGKYLLVSGRIVSFILGVGRRKRSPFSDSKWMTAPWKNTPKSPLDELSDILVQIPGLLEELDAIQARPVSTTERGGTTSNPNRTRVVDLLGKCSRLENALLAWRDTMRDELRTYDHIHYSEINNNPLPTPQVDLDFAVLHMSCLYWSCSILLYTTIHMAAAAHGEADDHHLTDDELHFAPSSSSSAGMIIPFSSSPEYPNYYNERNPTLHAHRIIHTMPLSHGPFAGGYGALCSTFPLGIALRYLLVAHFFPHDDGSACASGDGGGGSYHHHPPGEMEREREFLRQTLSQPFMRAYTARFIGHLHKVDIAPGQSTLENEHVPGWYGAELRMRRWWFGPRVG</sequence>
<reference evidence="6 7" key="1">
    <citation type="submission" date="2024-07" db="EMBL/GenBank/DDBJ databases">
        <title>Section-level genome sequencing and comparative genomics of Aspergillus sections Usti and Cavernicolus.</title>
        <authorList>
            <consortium name="Lawrence Berkeley National Laboratory"/>
            <person name="Nybo J.L."/>
            <person name="Vesth T.C."/>
            <person name="Theobald S."/>
            <person name="Frisvad J.C."/>
            <person name="Larsen T.O."/>
            <person name="Kjaerboelling I."/>
            <person name="Rothschild-Mancinelli K."/>
            <person name="Lyhne E.K."/>
            <person name="Kogle M.E."/>
            <person name="Barry K."/>
            <person name="Clum A."/>
            <person name="Na H."/>
            <person name="Ledsgaard L."/>
            <person name="Lin J."/>
            <person name="Lipzen A."/>
            <person name="Kuo A."/>
            <person name="Riley R."/>
            <person name="Mondo S."/>
            <person name="LaButti K."/>
            <person name="Haridas S."/>
            <person name="Pangalinan J."/>
            <person name="Salamov A.A."/>
            <person name="Simmons B.A."/>
            <person name="Magnuson J.K."/>
            <person name="Chen J."/>
            <person name="Drula E."/>
            <person name="Henrissat B."/>
            <person name="Wiebenga A."/>
            <person name="Lubbers R.J."/>
            <person name="Gomes A.C."/>
            <person name="Macurrencykelacurrency M.R."/>
            <person name="Stajich J."/>
            <person name="Grigoriev I.V."/>
            <person name="Mortensen U.H."/>
            <person name="De vries R.P."/>
            <person name="Baker S.E."/>
            <person name="Andersen M.R."/>
        </authorList>
    </citation>
    <scope>NUCLEOTIDE SEQUENCE [LARGE SCALE GENOMIC DNA]</scope>
    <source>
        <strain evidence="6 7">CBS 756.74</strain>
    </source>
</reference>
<comment type="caution">
    <text evidence="6">The sequence shown here is derived from an EMBL/GenBank/DDBJ whole genome shotgun (WGS) entry which is preliminary data.</text>
</comment>
<keyword evidence="4" id="KW-0539">Nucleus</keyword>
<proteinExistence type="predicted"/>
<evidence type="ECO:0000256" key="3">
    <source>
        <dbReference type="ARBA" id="ARBA00023163"/>
    </source>
</evidence>
<dbReference type="PANTHER" id="PTHR38111">
    <property type="entry name" value="ZN(2)-C6 FUNGAL-TYPE DOMAIN-CONTAINING PROTEIN-RELATED"/>
    <property type="match status" value="1"/>
</dbReference>
<dbReference type="PROSITE" id="PS00463">
    <property type="entry name" value="ZN2_CY6_FUNGAL_1"/>
    <property type="match status" value="1"/>
</dbReference>
<keyword evidence="7" id="KW-1185">Reference proteome</keyword>
<dbReference type="Proteomes" id="UP001610444">
    <property type="component" value="Unassembled WGS sequence"/>
</dbReference>
<keyword evidence="2" id="KW-0238">DNA-binding</keyword>
<keyword evidence="3" id="KW-0804">Transcription</keyword>
<evidence type="ECO:0000313" key="7">
    <source>
        <dbReference type="Proteomes" id="UP001610444"/>
    </source>
</evidence>
<dbReference type="InterPro" id="IPR001138">
    <property type="entry name" value="Zn2Cys6_DnaBD"/>
</dbReference>
<dbReference type="SUPFAM" id="SSF57701">
    <property type="entry name" value="Zn2/Cys6 DNA-binding domain"/>
    <property type="match status" value="1"/>
</dbReference>
<evidence type="ECO:0000313" key="6">
    <source>
        <dbReference type="EMBL" id="KAL2844024.1"/>
    </source>
</evidence>
<gene>
    <name evidence="6" type="ORF">BJX68DRAFT_277910</name>
</gene>
<dbReference type="CDD" id="cd00067">
    <property type="entry name" value="GAL4"/>
    <property type="match status" value="1"/>
</dbReference>
<dbReference type="PROSITE" id="PS50048">
    <property type="entry name" value="ZN2_CY6_FUNGAL_2"/>
    <property type="match status" value="1"/>
</dbReference>
<protein>
    <recommendedName>
        <fullName evidence="5">Zn(2)-C6 fungal-type domain-containing protein</fullName>
    </recommendedName>
</protein>
<dbReference type="GeneID" id="98163582"/>
<dbReference type="RefSeq" id="XP_070895930.1">
    <property type="nucleotide sequence ID" value="XM_071048418.1"/>
</dbReference>